<evidence type="ECO:0000259" key="1">
    <source>
        <dbReference type="PROSITE" id="PS51186"/>
    </source>
</evidence>
<organism evidence="2 3">
    <name type="scientific">Halobacillus mangrovi</name>
    <dbReference type="NCBI Taxonomy" id="402384"/>
    <lineage>
        <taxon>Bacteria</taxon>
        <taxon>Bacillati</taxon>
        <taxon>Bacillota</taxon>
        <taxon>Bacilli</taxon>
        <taxon>Bacillales</taxon>
        <taxon>Bacillaceae</taxon>
        <taxon>Halobacillus</taxon>
    </lineage>
</organism>
<feature type="domain" description="N-acetyltransferase" evidence="1">
    <location>
        <begin position="3"/>
        <end position="159"/>
    </location>
</feature>
<dbReference type="EMBL" id="CP020772">
    <property type="protein sequence ID" value="ARI75852.1"/>
    <property type="molecule type" value="Genomic_DNA"/>
</dbReference>
<dbReference type="PROSITE" id="PS51186">
    <property type="entry name" value="GNAT"/>
    <property type="match status" value="1"/>
</dbReference>
<dbReference type="STRING" id="402384.HM131_02985"/>
<evidence type="ECO:0000313" key="2">
    <source>
        <dbReference type="EMBL" id="ARI75852.1"/>
    </source>
</evidence>
<protein>
    <submittedName>
        <fullName evidence="2">GNAT family N-acetyltransferase</fullName>
    </submittedName>
</protein>
<keyword evidence="3" id="KW-1185">Reference proteome</keyword>
<keyword evidence="2" id="KW-0808">Transferase</keyword>
<dbReference type="Gene3D" id="3.40.630.30">
    <property type="match status" value="1"/>
</dbReference>
<dbReference type="KEGG" id="hmn:HM131_02985"/>
<dbReference type="SUPFAM" id="SSF55729">
    <property type="entry name" value="Acyl-CoA N-acyltransferases (Nat)"/>
    <property type="match status" value="1"/>
</dbReference>
<dbReference type="CDD" id="cd04301">
    <property type="entry name" value="NAT_SF"/>
    <property type="match status" value="1"/>
</dbReference>
<accession>A0A1W5ZRE2</accession>
<dbReference type="Proteomes" id="UP000192527">
    <property type="component" value="Chromosome"/>
</dbReference>
<dbReference type="GO" id="GO:0016747">
    <property type="term" value="F:acyltransferase activity, transferring groups other than amino-acyl groups"/>
    <property type="evidence" value="ECO:0007669"/>
    <property type="project" value="InterPro"/>
</dbReference>
<proteinExistence type="predicted"/>
<gene>
    <name evidence="2" type="ORF">HM131_02985</name>
</gene>
<dbReference type="Pfam" id="PF00583">
    <property type="entry name" value="Acetyltransf_1"/>
    <property type="match status" value="1"/>
</dbReference>
<sequence length="160" mass="18515">MHSEVNLLNELSWKKVTKRNNLLDYLLLADEDKAIVQEYINEGEMFELFCEGRSVGVCLFTFPDQQTVEIKNIAILEDYRGLGIGSNTIKIAVTYYKEKGFQQLLVGTANSSIGNFAFYQKAGFRFYDIRKDFFLTYPEPIFENGIRAIDMIVFQLPLRK</sequence>
<dbReference type="InterPro" id="IPR016181">
    <property type="entry name" value="Acyl_CoA_acyltransferase"/>
</dbReference>
<name>A0A1W5ZRE2_9BACI</name>
<dbReference type="OrthoDB" id="162775at2"/>
<evidence type="ECO:0000313" key="3">
    <source>
        <dbReference type="Proteomes" id="UP000192527"/>
    </source>
</evidence>
<dbReference type="AlphaFoldDB" id="A0A1W5ZRE2"/>
<dbReference type="InterPro" id="IPR000182">
    <property type="entry name" value="GNAT_dom"/>
</dbReference>
<reference evidence="2 3" key="1">
    <citation type="submission" date="2017-04" db="EMBL/GenBank/DDBJ databases">
        <title>The whole genome sequencing and assembly of Halobacillus mangrovi strain.</title>
        <authorList>
            <person name="Lee S.-J."/>
            <person name="Park M.-K."/>
            <person name="Kim J.-Y."/>
            <person name="Lee Y.-J."/>
            <person name="Yi H."/>
            <person name="Bahn Y.-S."/>
            <person name="Kim J.F."/>
            <person name="Lee D.-W."/>
        </authorList>
    </citation>
    <scope>NUCLEOTIDE SEQUENCE [LARGE SCALE GENOMIC DNA]</scope>
    <source>
        <strain evidence="2 3">KTB 131</strain>
    </source>
</reference>